<dbReference type="AlphaFoldDB" id="A0A6J4UAI2"/>
<dbReference type="SUPFAM" id="SSF54001">
    <property type="entry name" value="Cysteine proteinases"/>
    <property type="match status" value="1"/>
</dbReference>
<sequence length="67" mass="7056">GTAIPANELQAGDLVFFADTAGPGITHNGIALGDGRFIHARSEQFGTTITSLDDPYWAAHYAGARRP</sequence>
<reference evidence="6" key="1">
    <citation type="submission" date="2020-02" db="EMBL/GenBank/DDBJ databases">
        <authorList>
            <person name="Meier V. D."/>
        </authorList>
    </citation>
    <scope>NUCLEOTIDE SEQUENCE</scope>
    <source>
        <strain evidence="6">AVDCRST_MAG88</strain>
    </source>
</reference>
<evidence type="ECO:0000256" key="1">
    <source>
        <dbReference type="ARBA" id="ARBA00007074"/>
    </source>
</evidence>
<gene>
    <name evidence="6" type="ORF">AVDCRST_MAG88-319</name>
</gene>
<evidence type="ECO:0000259" key="5">
    <source>
        <dbReference type="PROSITE" id="PS51935"/>
    </source>
</evidence>
<evidence type="ECO:0000256" key="4">
    <source>
        <dbReference type="ARBA" id="ARBA00022807"/>
    </source>
</evidence>
<keyword evidence="3" id="KW-0378">Hydrolase</keyword>
<evidence type="ECO:0000313" key="6">
    <source>
        <dbReference type="EMBL" id="CAA9544877.1"/>
    </source>
</evidence>
<dbReference type="GO" id="GO:0008234">
    <property type="term" value="F:cysteine-type peptidase activity"/>
    <property type="evidence" value="ECO:0007669"/>
    <property type="project" value="UniProtKB-KW"/>
</dbReference>
<keyword evidence="2" id="KW-0645">Protease</keyword>
<evidence type="ECO:0000256" key="2">
    <source>
        <dbReference type="ARBA" id="ARBA00022670"/>
    </source>
</evidence>
<dbReference type="InterPro" id="IPR000064">
    <property type="entry name" value="NLP_P60_dom"/>
</dbReference>
<dbReference type="PROSITE" id="PS51935">
    <property type="entry name" value="NLPC_P60"/>
    <property type="match status" value="1"/>
</dbReference>
<dbReference type="PANTHER" id="PTHR47053:SF1">
    <property type="entry name" value="MUREIN DD-ENDOPEPTIDASE MEPH-RELATED"/>
    <property type="match status" value="1"/>
</dbReference>
<dbReference type="GO" id="GO:0006508">
    <property type="term" value="P:proteolysis"/>
    <property type="evidence" value="ECO:0007669"/>
    <property type="project" value="UniProtKB-KW"/>
</dbReference>
<keyword evidence="4" id="KW-0788">Thiol protease</keyword>
<dbReference type="EMBL" id="CADCWM010000106">
    <property type="protein sequence ID" value="CAA9544877.1"/>
    <property type="molecule type" value="Genomic_DNA"/>
</dbReference>
<dbReference type="PANTHER" id="PTHR47053">
    <property type="entry name" value="MUREIN DD-ENDOPEPTIDASE MEPH-RELATED"/>
    <property type="match status" value="1"/>
</dbReference>
<dbReference type="InterPro" id="IPR038765">
    <property type="entry name" value="Papain-like_cys_pep_sf"/>
</dbReference>
<protein>
    <recommendedName>
        <fullName evidence="5">NlpC/P60 domain-containing protein</fullName>
    </recommendedName>
</protein>
<feature type="non-terminal residue" evidence="6">
    <location>
        <position position="1"/>
    </location>
</feature>
<proteinExistence type="inferred from homology"/>
<dbReference type="InterPro" id="IPR051202">
    <property type="entry name" value="Peptidase_C40"/>
</dbReference>
<dbReference type="Pfam" id="PF00877">
    <property type="entry name" value="NLPC_P60"/>
    <property type="match status" value="1"/>
</dbReference>
<feature type="domain" description="NlpC/P60" evidence="5">
    <location>
        <begin position="1"/>
        <end position="67"/>
    </location>
</feature>
<comment type="similarity">
    <text evidence="1">Belongs to the peptidase C40 family.</text>
</comment>
<evidence type="ECO:0000256" key="3">
    <source>
        <dbReference type="ARBA" id="ARBA00022801"/>
    </source>
</evidence>
<accession>A0A6J4UAI2</accession>
<name>A0A6J4UAI2_9BACT</name>
<organism evidence="6">
    <name type="scientific">uncultured Thermomicrobiales bacterium</name>
    <dbReference type="NCBI Taxonomy" id="1645740"/>
    <lineage>
        <taxon>Bacteria</taxon>
        <taxon>Pseudomonadati</taxon>
        <taxon>Thermomicrobiota</taxon>
        <taxon>Thermomicrobia</taxon>
        <taxon>Thermomicrobiales</taxon>
        <taxon>environmental samples</taxon>
    </lineage>
</organism>
<dbReference type="Gene3D" id="3.90.1720.10">
    <property type="entry name" value="endopeptidase domain like (from Nostoc punctiforme)"/>
    <property type="match status" value="1"/>
</dbReference>